<dbReference type="AlphaFoldDB" id="A0A6G1EK19"/>
<proteinExistence type="predicted"/>
<comment type="caution">
    <text evidence="2">The sequence shown here is derived from an EMBL/GenBank/DDBJ whole genome shotgun (WGS) entry which is preliminary data.</text>
</comment>
<name>A0A6G1EK19_9ORYZ</name>
<dbReference type="Proteomes" id="UP000479710">
    <property type="component" value="Unassembled WGS sequence"/>
</dbReference>
<dbReference type="EMBL" id="SPHZ02000003">
    <property type="protein sequence ID" value="KAF0924946.1"/>
    <property type="molecule type" value="Genomic_DNA"/>
</dbReference>
<reference evidence="2 3" key="1">
    <citation type="submission" date="2019-11" db="EMBL/GenBank/DDBJ databases">
        <title>Whole genome sequence of Oryza granulata.</title>
        <authorList>
            <person name="Li W."/>
        </authorList>
    </citation>
    <scope>NUCLEOTIDE SEQUENCE [LARGE SCALE GENOMIC DNA]</scope>
    <source>
        <strain evidence="3">cv. Menghai</strain>
        <tissue evidence="2">Leaf</tissue>
    </source>
</reference>
<keyword evidence="3" id="KW-1185">Reference proteome</keyword>
<gene>
    <name evidence="2" type="ORF">E2562_015016</name>
</gene>
<organism evidence="2 3">
    <name type="scientific">Oryza meyeriana var. granulata</name>
    <dbReference type="NCBI Taxonomy" id="110450"/>
    <lineage>
        <taxon>Eukaryota</taxon>
        <taxon>Viridiplantae</taxon>
        <taxon>Streptophyta</taxon>
        <taxon>Embryophyta</taxon>
        <taxon>Tracheophyta</taxon>
        <taxon>Spermatophyta</taxon>
        <taxon>Magnoliopsida</taxon>
        <taxon>Liliopsida</taxon>
        <taxon>Poales</taxon>
        <taxon>Poaceae</taxon>
        <taxon>BOP clade</taxon>
        <taxon>Oryzoideae</taxon>
        <taxon>Oryzeae</taxon>
        <taxon>Oryzinae</taxon>
        <taxon>Oryza</taxon>
        <taxon>Oryza meyeriana</taxon>
    </lineage>
</organism>
<evidence type="ECO:0000313" key="2">
    <source>
        <dbReference type="EMBL" id="KAF0924946.1"/>
    </source>
</evidence>
<protein>
    <submittedName>
        <fullName evidence="2">Uncharacterized protein</fullName>
    </submittedName>
</protein>
<evidence type="ECO:0000256" key="1">
    <source>
        <dbReference type="SAM" id="MobiDB-lite"/>
    </source>
</evidence>
<feature type="region of interest" description="Disordered" evidence="1">
    <location>
        <begin position="1"/>
        <end position="74"/>
    </location>
</feature>
<accession>A0A6G1EK19</accession>
<feature type="compositionally biased region" description="Basic and acidic residues" evidence="1">
    <location>
        <begin position="18"/>
        <end position="45"/>
    </location>
</feature>
<sequence length="74" mass="8701">MPPPWKRRPESNEQSSLVEREREPKQKPRGVRKGDDNEVDRHDSGGEGTTKALRRRNPLGRTMVDPWWRRPSGR</sequence>
<evidence type="ECO:0000313" key="3">
    <source>
        <dbReference type="Proteomes" id="UP000479710"/>
    </source>
</evidence>